<name>A0ACC0K420_CHOFU</name>
<evidence type="ECO:0000313" key="1">
    <source>
        <dbReference type="EMBL" id="KAI8431212.1"/>
    </source>
</evidence>
<proteinExistence type="predicted"/>
<gene>
    <name evidence="1" type="ORF">MSG28_001250</name>
</gene>
<accession>A0ACC0K420</accession>
<reference evidence="1 2" key="1">
    <citation type="journal article" date="2022" name="Genome Biol. Evol.">
        <title>The Spruce Budworm Genome: Reconstructing the Evolutionary History of Antifreeze Proteins.</title>
        <authorList>
            <person name="Beliveau C."/>
            <person name="Gagne P."/>
            <person name="Picq S."/>
            <person name="Vernygora O."/>
            <person name="Keeling C.I."/>
            <person name="Pinkney K."/>
            <person name="Doucet D."/>
            <person name="Wen F."/>
            <person name="Johnston J.S."/>
            <person name="Maaroufi H."/>
            <person name="Boyle B."/>
            <person name="Laroche J."/>
            <person name="Dewar K."/>
            <person name="Juretic N."/>
            <person name="Blackburn G."/>
            <person name="Nisole A."/>
            <person name="Brunet B."/>
            <person name="Brandao M."/>
            <person name="Lumley L."/>
            <person name="Duan J."/>
            <person name="Quan G."/>
            <person name="Lucarotti C.J."/>
            <person name="Roe A.D."/>
            <person name="Sperling F.A.H."/>
            <person name="Levesque R.C."/>
            <person name="Cusson M."/>
        </authorList>
    </citation>
    <scope>NUCLEOTIDE SEQUENCE [LARGE SCALE GENOMIC DNA]</scope>
    <source>
        <strain evidence="1">Glfc:IPQL:Cfum</strain>
    </source>
</reference>
<keyword evidence="2" id="KW-1185">Reference proteome</keyword>
<evidence type="ECO:0000313" key="2">
    <source>
        <dbReference type="Proteomes" id="UP001064048"/>
    </source>
</evidence>
<dbReference type="EMBL" id="CM046131">
    <property type="protein sequence ID" value="KAI8431212.1"/>
    <property type="molecule type" value="Genomic_DNA"/>
</dbReference>
<sequence>MAAFHDMPRNFMICLNWPDHDMATFPDMPRIFMICLNVTRQIFKRPNKHLATFVKYELATLTLPLHSAPDRRRGTMRVAIILLLVYRATAEILTPPYFNLALGKRITATATCGDEGKELYCNLVGGADEDERVIQGQACADCDANDPLKKHPPEYAVDGMETRWQSPPLSRGMKYNEVNLTIDLGQEFHVAYVFVKMGNSPRPGLWALEKSQDYGKTFKPWQYFSDSPQDCERYFGKESLQPITRDDSVICSTEYSKIVPLEGGEIPISLLNSRPSANKYFNSSVLQDWTRATTVRLRLLRTKNLLGHLMSVARQDHTVTRRYFYSIKDISIGGRCMCNGHAENCDPAPENILVCRCQHNTCGPQCAQCCPGFEQKKWRISQHWDRFSCEPCNCHNHSTECSYDPATDEKHLSLDVHGRYEGGGVCQNCQHNTEGINCNKCQPTFYRPVGKRWDEIDVCQPCNCDLHYSTGNCQEGTGRCECRKEFNPPACDSCAYGYFDYPDCKPCTCNLNGTAGEHCTPYDGKCPCKPNYSGHSCEICADGYYSPECKPCECDSIGSVSAVCDKDSGNCTCKSKFSGRMCDECEAGYYNYPKCIQCNCDTSGTQPNICDDVTGQCICKEGFGGARCDQCIAGYYMQIRGRERQCEQCECSKTGSTSTTCAADGKCNCLANFGGKRCDQCSPGYYKYPDCLPCDCDGSGSIGSTCDDAGSCHCKSNFDGTKCDSCKESFYNYPACEECNCDPKGVVALFAGCGSVPAGELCRCKERVQGRICNDCKPLYWNLQDYNPLGCEDCNCDVRGTLGGLGSCDTKTGQCACKLHVDHRQCSQCADGFYSLTAGNVFGCTQCDCDVGGSTDNNCDKSTGQCYCHSRVEGRRCSQPIRAHYFPTLHQFKYELEEGYTPSGAVRYRDSQEAFPGHSWKGYVVFSLLQNEVISIVQIQKSSLFRMVIKYANPIKDPVVATIVVTPESVGEIQQTYNVLLRPTIQPQLVTVAGEKGLSPSPFVMNPGNWTVTIKTTKEVMIDYFVLIPGAYYEATVMTKLVDKPCAIGDQDLCREFAYPRLNSYPMVDVSGLTTSPNGYIDDTVQLNELKASESSIPVLDAQPLTYNMNIQPNGPYVLVIEYVTPIDRNAIMELIPPSDNTAINVHFKSGQRESRAKMNLNECLYTTPCRQVVVDDRARTFVADVVAKENVLTLEGNTDSLAGIKSIVAVPLSEWHLSYITPRPYCLRRAGVCAPAVFTASVDSKKVEFESSDTADSSTRPPILDNSTTVVYLGEGSKPITVEVKVPVPGLYMLVLHYYQPDHPVSEIDVAVTCDGQKHTGRVTVEHCPSNSGCRALLRLDSDQFPVADNCSVTLEGNGNKGVWLDYLLAIDSSDFTDTVLKETNMLDYSREFISKCANDHYYIHPNATGFCRDAVFSITAEYNSGTLSCACDVEGSTDLECEPFGGQCKCRENVIGRTCGACKTGYYGFPNCRPCHCPSTAICDDNGLCICPKNVEGENCDRCKPLTFNFDVQRGCDDCSCNPLGVVNGQLQCDQNSGNCNCTDNVIGRVCDRCVPGHYAFPDCVQCSCSAEGTTADVCDQNTAQCYCKRHVRSQSCDTCKEEYFNLQASNPDGCTKCYCFGKTTRCTSAQLTWAPISGMLYWHLVNVEANRTLNVFPHSSPPSQVNDTIIGVEMSGDRENQKVVYFGAPDYYLGKRLTSYGGLLTYSVFYVAKETGHAIDAADVIIGGPNGYILHRSIEQPPSQMTWTHQVKLSEEEFTNLDGSAVTRDQFMNTLVGITSIYIRATYEDESVTTRLIDVSLDIGVDEYGDESNRASSVEECQCPQAYRGLSCEQCAAGHYRLSSGPHAGFCVPCECNGHSTECDVNTGVCLDCLDNTMGDHCELCIPGYHGDATTARDCLICACPIPYPSNNFAVGCDLSENGSLISCSCKPGYGGARCEYCAAGYYGEPEVLGDYCKPCNCSGNINPLDPYSCDSVTGDCLKCVNNTAGAACNLCAPGFYGDAVFSKNCTACSCDEYGMDHCDAATGTCVCRPGVEGPRCDRCAIDHWGLASGLGCTPCDCGLAAEEKQCDLETGQCKCAKGVTGKHCDQCAAGYWNYTKEGCDHCNCNTGYSVGFMCNATGQCECLPGVIGEKCDRCPERWVLLPQEGCMECDSCTDALIFSVQDMADLLSNETQEFKDKADSFFTTQRLHYISSQTSALRPRLAELRNVDVDAAAAAVKTVETSGRGLLRSAEFAATDSEKQITRAGVLTDDADKLLASLRESAVAAETAVQHVADLATGLELSQQPKVDSSLAEARQIRDDIAAKDMDLKKQQAFLVLTNTTEQLEKMNLFVAPVNLQAKRFEALVNETKGLRTKMDAMVEYSDLAEHRANTANKLTVKNRQSKVGSKVDSVSELNMAAMKDLIEAGSDISNSSRLNVAATDIVQNATVALDSLNFANAKLMEALAQLAEDIPALNNMTIVASNHGEGLRSQANELRAQAERENNNTRTQHAFSAASAYSSIVQEIAAARKAAEEAEAADAKTTGINKRLNDTVEPSLNRSNTLANEAWMLLSAVRDGLAPNQTQAEQALAQTWETMGKCAERNSAIANTLPSLAQFSLQTEMDKAAEVNDTVKNTLGVMARLGNDLTASKQFALTLPKLADEARKMKDNVENLVNNIDGTNPKLSEKYLSVEEKQKDFEKRRAEADKRLKKVNDLIEQARTVANRITVGVNFDRFATLQPRLPDTIDEMSTSTHVSAYFRTREKDGFILYLGNPEGTMLRRTKSVIERRSHRYPKTKKQHHTPARSRSPGTSAGDCQAHEV</sequence>
<comment type="caution">
    <text evidence="1">The sequence shown here is derived from an EMBL/GenBank/DDBJ whole genome shotgun (WGS) entry which is preliminary data.</text>
</comment>
<dbReference type="Proteomes" id="UP001064048">
    <property type="component" value="Chromosome Z"/>
</dbReference>
<protein>
    <submittedName>
        <fullName evidence="1">Uncharacterized protein</fullName>
    </submittedName>
</protein>
<organism evidence="1 2">
    <name type="scientific">Choristoneura fumiferana</name>
    <name type="common">Spruce budworm moth</name>
    <name type="synonym">Archips fumiferana</name>
    <dbReference type="NCBI Taxonomy" id="7141"/>
    <lineage>
        <taxon>Eukaryota</taxon>
        <taxon>Metazoa</taxon>
        <taxon>Ecdysozoa</taxon>
        <taxon>Arthropoda</taxon>
        <taxon>Hexapoda</taxon>
        <taxon>Insecta</taxon>
        <taxon>Pterygota</taxon>
        <taxon>Neoptera</taxon>
        <taxon>Endopterygota</taxon>
        <taxon>Lepidoptera</taxon>
        <taxon>Glossata</taxon>
        <taxon>Ditrysia</taxon>
        <taxon>Tortricoidea</taxon>
        <taxon>Tortricidae</taxon>
        <taxon>Tortricinae</taxon>
        <taxon>Choristoneura</taxon>
    </lineage>
</organism>